<feature type="domain" description="Peptidoglycan binding-like" evidence="2">
    <location>
        <begin position="214"/>
        <end position="279"/>
    </location>
</feature>
<dbReference type="STRING" id="471853.Bcav_0291"/>
<name>C5BW98_BEUC1</name>
<feature type="compositionally biased region" description="Acidic residues" evidence="1">
    <location>
        <begin position="27"/>
        <end position="38"/>
    </location>
</feature>
<feature type="compositionally biased region" description="Acidic residues" evidence="1">
    <location>
        <begin position="1"/>
        <end position="10"/>
    </location>
</feature>
<dbReference type="Gene3D" id="1.10.101.10">
    <property type="entry name" value="PGBD-like superfamily/PGBD"/>
    <property type="match status" value="1"/>
</dbReference>
<dbReference type="Proteomes" id="UP000007962">
    <property type="component" value="Chromosome"/>
</dbReference>
<evidence type="ECO:0000259" key="2">
    <source>
        <dbReference type="Pfam" id="PF01471"/>
    </source>
</evidence>
<dbReference type="SUPFAM" id="SSF47090">
    <property type="entry name" value="PGBD-like"/>
    <property type="match status" value="1"/>
</dbReference>
<evidence type="ECO:0000256" key="1">
    <source>
        <dbReference type="SAM" id="MobiDB-lite"/>
    </source>
</evidence>
<keyword evidence="4" id="KW-1185">Reference proteome</keyword>
<dbReference type="Pfam" id="PF01471">
    <property type="entry name" value="PG_binding_1"/>
    <property type="match status" value="1"/>
</dbReference>
<feature type="compositionally biased region" description="Low complexity" evidence="1">
    <location>
        <begin position="39"/>
        <end position="63"/>
    </location>
</feature>
<dbReference type="InterPro" id="IPR002477">
    <property type="entry name" value="Peptidoglycan-bd-like"/>
</dbReference>
<dbReference type="eggNOG" id="COG3409">
    <property type="taxonomic scope" value="Bacteria"/>
</dbReference>
<dbReference type="AlphaFoldDB" id="C5BW98"/>
<dbReference type="KEGG" id="bcv:Bcav_0291"/>
<dbReference type="RefSeq" id="WP_012725336.1">
    <property type="nucleotide sequence ID" value="NC_012669.1"/>
</dbReference>
<accession>C5BW98</accession>
<dbReference type="EMBL" id="CP001618">
    <property type="protein sequence ID" value="ACQ78556.1"/>
    <property type="molecule type" value="Genomic_DNA"/>
</dbReference>
<protein>
    <submittedName>
        <fullName evidence="3">Peptidoglycan-binding domain 1 protein</fullName>
    </submittedName>
</protein>
<dbReference type="InterPro" id="IPR036366">
    <property type="entry name" value="PGBDSf"/>
</dbReference>
<evidence type="ECO:0000313" key="4">
    <source>
        <dbReference type="Proteomes" id="UP000007962"/>
    </source>
</evidence>
<dbReference type="HOGENOM" id="CLU_985768_0_0_11"/>
<gene>
    <name evidence="3" type="ordered locus">Bcav_0291</name>
</gene>
<proteinExistence type="predicted"/>
<organism evidence="3 4">
    <name type="scientific">Beutenbergia cavernae (strain ATCC BAA-8 / DSM 12333 / CCUG 43141 / JCM 11478 / NBRC 16432 / NCIMB 13614 / HKI 0122)</name>
    <dbReference type="NCBI Taxonomy" id="471853"/>
    <lineage>
        <taxon>Bacteria</taxon>
        <taxon>Bacillati</taxon>
        <taxon>Actinomycetota</taxon>
        <taxon>Actinomycetes</taxon>
        <taxon>Micrococcales</taxon>
        <taxon>Beutenbergiaceae</taxon>
        <taxon>Beutenbergia</taxon>
    </lineage>
</organism>
<evidence type="ECO:0000313" key="3">
    <source>
        <dbReference type="EMBL" id="ACQ78556.1"/>
    </source>
</evidence>
<sequence length="282" mass="29580">MDELVMDDDVGTVVIEDVTTEGPAESEIQDPDAPDPDDPTVIPVDPPGDGDQGLLPGRPGGLPRAERTGSAAIQKSLTLAGDGYRGLCLQFVRLCFGVPARHRSAHDAWVAARVRHPGSGTDAPAGTAVFWNITAGKNAPYDHVAISLGGGVCRSTSVTASGIGNVRIADLTARWRMAPYGWTEDLNGYRIVGGGRPPKVVVAQGAAGLKNGDRGPRVKALQQALNRWRSDLPALVADGVFGDLTERRLREWQTRNRGGAYPAAAQIDGVAGPLTLAALDLA</sequence>
<feature type="region of interest" description="Disordered" evidence="1">
    <location>
        <begin position="1"/>
        <end position="67"/>
    </location>
</feature>
<dbReference type="InterPro" id="IPR036365">
    <property type="entry name" value="PGBD-like_sf"/>
</dbReference>
<reference evidence="3 4" key="1">
    <citation type="journal article" date="2009" name="Stand. Genomic Sci.">
        <title>Complete genome sequence of Beutenbergia cavernae type strain (HKI 0122).</title>
        <authorList>
            <person name="Land M."/>
            <person name="Pukall R."/>
            <person name="Abt B."/>
            <person name="Goker M."/>
            <person name="Rohde M."/>
            <person name="Glavina Del Rio T."/>
            <person name="Tice H."/>
            <person name="Copeland A."/>
            <person name="Cheng J.F."/>
            <person name="Lucas S."/>
            <person name="Chen F."/>
            <person name="Nolan M."/>
            <person name="Bruce D."/>
            <person name="Goodwin L."/>
            <person name="Pitluck S."/>
            <person name="Ivanova N."/>
            <person name="Mavromatis K."/>
            <person name="Ovchinnikova G."/>
            <person name="Pati A."/>
            <person name="Chen A."/>
            <person name="Palaniappan K."/>
            <person name="Hauser L."/>
            <person name="Chang Y.J."/>
            <person name="Jefferies C.C."/>
            <person name="Saunders E."/>
            <person name="Brettin T."/>
            <person name="Detter J.C."/>
            <person name="Han C."/>
            <person name="Chain P."/>
            <person name="Bristow J."/>
            <person name="Eisen J.A."/>
            <person name="Markowitz V."/>
            <person name="Hugenholtz P."/>
            <person name="Kyrpides N.C."/>
            <person name="Klenk H.P."/>
            <person name="Lapidus A."/>
        </authorList>
    </citation>
    <scope>NUCLEOTIDE SEQUENCE [LARGE SCALE GENOMIC DNA]</scope>
    <source>
        <strain evidence="4">ATCC BAA-8 / DSM 12333 / NBRC 16432</strain>
    </source>
</reference>